<dbReference type="AlphaFoldDB" id="A0A9D3VX43"/>
<organism evidence="1 2">
    <name type="scientific">Gossypium stocksii</name>
    <dbReference type="NCBI Taxonomy" id="47602"/>
    <lineage>
        <taxon>Eukaryota</taxon>
        <taxon>Viridiplantae</taxon>
        <taxon>Streptophyta</taxon>
        <taxon>Embryophyta</taxon>
        <taxon>Tracheophyta</taxon>
        <taxon>Spermatophyta</taxon>
        <taxon>Magnoliopsida</taxon>
        <taxon>eudicotyledons</taxon>
        <taxon>Gunneridae</taxon>
        <taxon>Pentapetalae</taxon>
        <taxon>rosids</taxon>
        <taxon>malvids</taxon>
        <taxon>Malvales</taxon>
        <taxon>Malvaceae</taxon>
        <taxon>Malvoideae</taxon>
        <taxon>Gossypium</taxon>
    </lineage>
</organism>
<name>A0A9D3VX43_9ROSI</name>
<proteinExistence type="predicted"/>
<dbReference type="Proteomes" id="UP000828251">
    <property type="component" value="Unassembled WGS sequence"/>
</dbReference>
<evidence type="ECO:0000313" key="2">
    <source>
        <dbReference type="Proteomes" id="UP000828251"/>
    </source>
</evidence>
<keyword evidence="2" id="KW-1185">Reference proteome</keyword>
<accession>A0A9D3VX43</accession>
<gene>
    <name evidence="1" type="ORF">J1N35_015818</name>
</gene>
<protein>
    <recommendedName>
        <fullName evidence="3">RNase H type-1 domain-containing protein</fullName>
    </recommendedName>
</protein>
<dbReference type="EMBL" id="JAIQCV010000005">
    <property type="protein sequence ID" value="KAH1098897.1"/>
    <property type="molecule type" value="Genomic_DNA"/>
</dbReference>
<evidence type="ECO:0000313" key="1">
    <source>
        <dbReference type="EMBL" id="KAH1098897.1"/>
    </source>
</evidence>
<sequence length="174" mass="19774">MDDDCWDSQDSSAHHARLWKRSRGVRTMEFQSAVLWCLRKMVLRGWEVKVRHSCREGNRLADGMAALAMGRPVGMQVYSTSWGTSFARRYSMNVDAEAFKLICFTALFYSTKDMVVRLQGDGRSNVSPDITMITGQWGYKLCPTSKKSIIITILKLAISMLEKQIVLRSIIQAV</sequence>
<comment type="caution">
    <text evidence="1">The sequence shown here is derived from an EMBL/GenBank/DDBJ whole genome shotgun (WGS) entry which is preliminary data.</text>
</comment>
<evidence type="ECO:0008006" key="3">
    <source>
        <dbReference type="Google" id="ProtNLM"/>
    </source>
</evidence>
<reference evidence="1 2" key="1">
    <citation type="journal article" date="2021" name="Plant Biotechnol. J.">
        <title>Multi-omics assisted identification of the key and species-specific regulatory components of drought-tolerant mechanisms in Gossypium stocksii.</title>
        <authorList>
            <person name="Yu D."/>
            <person name="Ke L."/>
            <person name="Zhang D."/>
            <person name="Wu Y."/>
            <person name="Sun Y."/>
            <person name="Mei J."/>
            <person name="Sun J."/>
            <person name="Sun Y."/>
        </authorList>
    </citation>
    <scope>NUCLEOTIDE SEQUENCE [LARGE SCALE GENOMIC DNA]</scope>
    <source>
        <strain evidence="2">cv. E1</strain>
        <tissue evidence="1">Leaf</tissue>
    </source>
</reference>